<dbReference type="EMBL" id="JAOF01000001">
    <property type="protein sequence ID" value="EUA46606.1"/>
    <property type="molecule type" value="Genomic_DNA"/>
</dbReference>
<evidence type="ECO:0000313" key="2">
    <source>
        <dbReference type="Proteomes" id="UP000020103"/>
    </source>
</evidence>
<protein>
    <submittedName>
        <fullName evidence="1">Uncharacterized protein</fullName>
    </submittedName>
</protein>
<name>A0A829Q0Z1_9MYCO</name>
<evidence type="ECO:0000313" key="1">
    <source>
        <dbReference type="EMBL" id="EUA46606.1"/>
    </source>
</evidence>
<reference evidence="1 2" key="1">
    <citation type="submission" date="2013-12" db="EMBL/GenBank/DDBJ databases">
        <authorList>
            <person name="Madinger N."/>
            <person name="Lenaerts A."/>
            <person name="Ordway D."/>
            <person name="DeGroote M.A."/>
            <person name="Parker T."/>
            <person name="Sizemore C."/>
            <person name="Tallon L.J."/>
            <person name="Sadzewicz L.K."/>
            <person name="Sengamalay N."/>
            <person name="Fraser C.M."/>
            <person name="Hine E."/>
            <person name="Shefchek K.A."/>
            <person name="Das S.P."/>
            <person name="Tettelin H."/>
        </authorList>
    </citation>
    <scope>NUCLEOTIDE SEQUENCE [LARGE SCALE GENOMIC DNA]</scope>
    <source>
        <strain evidence="1 2">21</strain>
    </source>
</reference>
<organism evidence="1 2">
    <name type="scientific">Mycobacteroides abscessus 21</name>
    <dbReference type="NCBI Taxonomy" id="1299324"/>
    <lineage>
        <taxon>Bacteria</taxon>
        <taxon>Bacillati</taxon>
        <taxon>Actinomycetota</taxon>
        <taxon>Actinomycetes</taxon>
        <taxon>Mycobacteriales</taxon>
        <taxon>Mycobacteriaceae</taxon>
        <taxon>Mycobacteroides</taxon>
        <taxon>Mycobacteroides abscessus</taxon>
    </lineage>
</organism>
<dbReference type="Proteomes" id="UP000020103">
    <property type="component" value="Unassembled WGS sequence"/>
</dbReference>
<comment type="caution">
    <text evidence="1">The sequence shown here is derived from an EMBL/GenBank/DDBJ whole genome shotgun (WGS) entry which is preliminary data.</text>
</comment>
<gene>
    <name evidence="1" type="ORF">I543_3832</name>
</gene>
<accession>A0A829Q0Z1</accession>
<proteinExistence type="predicted"/>
<dbReference type="AlphaFoldDB" id="A0A829Q0Z1"/>
<sequence>MTHGLGTCLSCFAQRARSGGRIPRIPRGRARARFERRGRHVHAHFLWENPWRLRGQGARPASMVAGELRFSDSLWFAAWIGVVRRAPD</sequence>